<dbReference type="Pfam" id="PF00403">
    <property type="entry name" value="HMA"/>
    <property type="match status" value="1"/>
</dbReference>
<reference evidence="4 5" key="1">
    <citation type="submission" date="2019-01" db="EMBL/GenBank/DDBJ databases">
        <title>Sequencing of cultivated peanut Arachis hypogaea provides insights into genome evolution and oil improvement.</title>
        <authorList>
            <person name="Chen X."/>
        </authorList>
    </citation>
    <scope>NUCLEOTIDE SEQUENCE [LARGE SCALE GENOMIC DNA]</scope>
    <source>
        <strain evidence="5">cv. Fuhuasheng</strain>
        <tissue evidence="4">Leaves</tissue>
    </source>
</reference>
<proteinExistence type="predicted"/>
<feature type="compositionally biased region" description="Pro residues" evidence="2">
    <location>
        <begin position="127"/>
        <end position="141"/>
    </location>
</feature>
<evidence type="ECO:0000256" key="1">
    <source>
        <dbReference type="ARBA" id="ARBA00022723"/>
    </source>
</evidence>
<dbReference type="GO" id="GO:0046872">
    <property type="term" value="F:metal ion binding"/>
    <property type="evidence" value="ECO:0007669"/>
    <property type="project" value="UniProtKB-KW"/>
</dbReference>
<feature type="region of interest" description="Disordered" evidence="2">
    <location>
        <begin position="98"/>
        <end position="153"/>
    </location>
</feature>
<evidence type="ECO:0000313" key="5">
    <source>
        <dbReference type="Proteomes" id="UP000289738"/>
    </source>
</evidence>
<keyword evidence="1" id="KW-0479">Metal-binding</keyword>
<dbReference type="PANTHER" id="PTHR22814">
    <property type="entry name" value="COPPER TRANSPORT PROTEIN ATOX1-RELATED"/>
    <property type="match status" value="1"/>
</dbReference>
<comment type="caution">
    <text evidence="4">The sequence shown here is derived from an EMBL/GenBank/DDBJ whole genome shotgun (WGS) entry which is preliminary data.</text>
</comment>
<gene>
    <name evidence="4" type="ORF">Ahy_B01g055601</name>
</gene>
<organism evidence="4 5">
    <name type="scientific">Arachis hypogaea</name>
    <name type="common">Peanut</name>
    <dbReference type="NCBI Taxonomy" id="3818"/>
    <lineage>
        <taxon>Eukaryota</taxon>
        <taxon>Viridiplantae</taxon>
        <taxon>Streptophyta</taxon>
        <taxon>Embryophyta</taxon>
        <taxon>Tracheophyta</taxon>
        <taxon>Spermatophyta</taxon>
        <taxon>Magnoliopsida</taxon>
        <taxon>eudicotyledons</taxon>
        <taxon>Gunneridae</taxon>
        <taxon>Pentapetalae</taxon>
        <taxon>rosids</taxon>
        <taxon>fabids</taxon>
        <taxon>Fabales</taxon>
        <taxon>Fabaceae</taxon>
        <taxon>Papilionoideae</taxon>
        <taxon>50 kb inversion clade</taxon>
        <taxon>dalbergioids sensu lato</taxon>
        <taxon>Dalbergieae</taxon>
        <taxon>Pterocarpus clade</taxon>
        <taxon>Arachis</taxon>
    </lineage>
</organism>
<dbReference type="Proteomes" id="UP000289738">
    <property type="component" value="Chromosome B01"/>
</dbReference>
<dbReference type="STRING" id="3818.A0A445AWM4"/>
<evidence type="ECO:0000256" key="2">
    <source>
        <dbReference type="SAM" id="MobiDB-lite"/>
    </source>
</evidence>
<dbReference type="InterPro" id="IPR006121">
    <property type="entry name" value="HMA_dom"/>
</dbReference>
<evidence type="ECO:0000259" key="3">
    <source>
        <dbReference type="Pfam" id="PF00403"/>
    </source>
</evidence>
<keyword evidence="5" id="KW-1185">Reference proteome</keyword>
<sequence length="240" mass="27302">MCHRFDIQKYLYFGFGSNRIEDLNHIFNHTLMMLFLPNLKLNNNLKIKKALKGILGIHDLHIDFNQQKLTITGWAEPETIVNAIKKTRKKAIICADIELSPPPSQPTESKPKANHATVDDATQLPPEASPPPPEATPPWPPTSTENNSSQQWERYPGRKDVREVHVIHHHLPNYLNRVNSSPVFVTHSYDSYMLSHSVSEYEYVMPPPVHTHYNLLENYGGNGIITSMFSDDNPNACCIV</sequence>
<name>A0A445AWM4_ARAHY</name>
<dbReference type="EMBL" id="SDMP01000011">
    <property type="protein sequence ID" value="RYR30832.1"/>
    <property type="molecule type" value="Genomic_DNA"/>
</dbReference>
<dbReference type="AlphaFoldDB" id="A0A445AWM4"/>
<dbReference type="CDD" id="cd00371">
    <property type="entry name" value="HMA"/>
    <property type="match status" value="1"/>
</dbReference>
<dbReference type="SUPFAM" id="SSF55008">
    <property type="entry name" value="HMA, heavy metal-associated domain"/>
    <property type="match status" value="1"/>
</dbReference>
<dbReference type="PANTHER" id="PTHR22814:SF320">
    <property type="entry name" value="OS01G0309800 PROTEIN"/>
    <property type="match status" value="1"/>
</dbReference>
<dbReference type="InterPro" id="IPR036163">
    <property type="entry name" value="HMA_dom_sf"/>
</dbReference>
<protein>
    <recommendedName>
        <fullName evidence="3">HMA domain-containing protein</fullName>
    </recommendedName>
</protein>
<evidence type="ECO:0000313" key="4">
    <source>
        <dbReference type="EMBL" id="RYR30832.1"/>
    </source>
</evidence>
<dbReference type="Gene3D" id="3.30.70.100">
    <property type="match status" value="1"/>
</dbReference>
<accession>A0A445AWM4</accession>
<feature type="domain" description="HMA" evidence="3">
    <location>
        <begin position="46"/>
        <end position="89"/>
    </location>
</feature>